<dbReference type="InterPro" id="IPR038665">
    <property type="entry name" value="Voltage-dep_anion_channel_sf"/>
</dbReference>
<evidence type="ECO:0000256" key="2">
    <source>
        <dbReference type="ARBA" id="ARBA00022692"/>
    </source>
</evidence>
<feature type="transmembrane region" description="Helical" evidence="6">
    <location>
        <begin position="59"/>
        <end position="78"/>
    </location>
</feature>
<dbReference type="Pfam" id="PF03595">
    <property type="entry name" value="SLAC1"/>
    <property type="match status" value="1"/>
</dbReference>
<keyword evidence="3 6" id="KW-1133">Transmembrane helix</keyword>
<sequence>MVHHTAHTTGMQRAAGPTPETTDPSDVEKQQQSDSSKDRSDFKPKIPDSASFSDRIAHFTWPWFACPMSTGALSVVLANTPNRFNGLDTIGTIFFILAIILFLIFTTFTTLRAIWYPKRFIGSLHHPVEGLFFGSYFVTVSLILNGTQAYGVPNCGPWLPDALRVCYWLYCAVVLIVGVWQYYVLFQEERLKITDAVPAWIFPIYPLLVVGPMAGTMIPSQPERQAFDMWVGAVMLQGLAWTVALMMYSLYTQRLMTGALPSPPTRPGMYVSVGPAGYTAAGLISLGNQARRVLPANAFNVNNIADGDVVRIVGIMAGTFIIIFAFWFFCISTIAVISGVRRMTFTLNWWAFVFPNAGLTLAAIQLGNVYNSTPINGICSALTIALVIMWLICAAAHVRAIWPSFTKVAVLAFLSVFSQVGECARGAGARAPTLPRQGHTRPKIANLAAGLQDLQGRSLPDHHDQARRDAGSLVSGHEVLHGIPRANSPIPRDTDQLPSGIQRPPQVPHVFNETVESLAQLGVKYAAAYNTTVQNILNTVTIETATFENVILPYLQVENEQNALLDPVFLQRLGTKPELDDAINNLNSNASAVGDDIMGNADFFKLVDYLYKANDTSLDEEDRTSLKRLWSDIVDTGVNMPADQRTQYQNMKDRLIDISHEFIKNVNTDHQYVYFTAQELQGVPAETLAGWSNGTGENAGKYEIDVTIQNDYFGITSYAVNETTRYTAQLAYFSQALENNALLSEAIDLRLKVAQLMGYASWADLVLKDDIA</sequence>
<feature type="transmembrane region" description="Helical" evidence="6">
    <location>
        <begin position="90"/>
        <end position="115"/>
    </location>
</feature>
<evidence type="ECO:0000256" key="3">
    <source>
        <dbReference type="ARBA" id="ARBA00022989"/>
    </source>
</evidence>
<dbReference type="AlphaFoldDB" id="A0A0F4G8Y3"/>
<proteinExistence type="predicted"/>
<keyword evidence="2 6" id="KW-0812">Transmembrane</keyword>
<dbReference type="GO" id="GO:0016020">
    <property type="term" value="C:membrane"/>
    <property type="evidence" value="ECO:0007669"/>
    <property type="project" value="UniProtKB-SubCell"/>
</dbReference>
<dbReference type="Gene3D" id="1.10.1370.10">
    <property type="entry name" value="Neurolysin, domain 3"/>
    <property type="match status" value="1"/>
</dbReference>
<organism evidence="7 8">
    <name type="scientific">Zymoseptoria brevis</name>
    <dbReference type="NCBI Taxonomy" id="1047168"/>
    <lineage>
        <taxon>Eukaryota</taxon>
        <taxon>Fungi</taxon>
        <taxon>Dikarya</taxon>
        <taxon>Ascomycota</taxon>
        <taxon>Pezizomycotina</taxon>
        <taxon>Dothideomycetes</taxon>
        <taxon>Dothideomycetidae</taxon>
        <taxon>Mycosphaerellales</taxon>
        <taxon>Mycosphaerellaceae</taxon>
        <taxon>Zymoseptoria</taxon>
    </lineage>
</organism>
<feature type="non-terminal residue" evidence="7">
    <location>
        <position position="772"/>
    </location>
</feature>
<feature type="transmembrane region" description="Helical" evidence="6">
    <location>
        <begin position="127"/>
        <end position="147"/>
    </location>
</feature>
<evidence type="ECO:0000313" key="8">
    <source>
        <dbReference type="Proteomes" id="UP000033647"/>
    </source>
</evidence>
<keyword evidence="4 6" id="KW-0472">Membrane</keyword>
<dbReference type="EMBL" id="LAFY01004214">
    <property type="protein sequence ID" value="KJX93794.1"/>
    <property type="molecule type" value="Genomic_DNA"/>
</dbReference>
<dbReference type="STRING" id="1047168.A0A0F4G8Y3"/>
<gene>
    <name evidence="7" type="ORF">TI39_contig4255g00001</name>
</gene>
<feature type="transmembrane region" description="Helical" evidence="6">
    <location>
        <begin position="349"/>
        <end position="369"/>
    </location>
</feature>
<comment type="caution">
    <text evidence="7">The sequence shown here is derived from an EMBL/GenBank/DDBJ whole genome shotgun (WGS) entry which is preliminary data.</text>
</comment>
<dbReference type="InterPro" id="IPR024077">
    <property type="entry name" value="Neurolysin/TOP_dom2"/>
</dbReference>
<evidence type="ECO:0008006" key="9">
    <source>
        <dbReference type="Google" id="ProtNLM"/>
    </source>
</evidence>
<feature type="region of interest" description="Disordered" evidence="5">
    <location>
        <begin position="1"/>
        <end position="46"/>
    </location>
</feature>
<dbReference type="Gene3D" id="1.20.1050.40">
    <property type="entry name" value="Endopeptidase. Chain P, domain 1"/>
    <property type="match status" value="1"/>
</dbReference>
<comment type="subcellular location">
    <subcellularLocation>
        <location evidence="1">Membrane</location>
        <topology evidence="1">Multi-pass membrane protein</topology>
    </subcellularLocation>
</comment>
<evidence type="ECO:0000256" key="4">
    <source>
        <dbReference type="ARBA" id="ARBA00023136"/>
    </source>
</evidence>
<keyword evidence="8" id="KW-1185">Reference proteome</keyword>
<dbReference type="Proteomes" id="UP000033647">
    <property type="component" value="Unassembled WGS sequence"/>
</dbReference>
<feature type="transmembrane region" description="Helical" evidence="6">
    <location>
        <begin position="167"/>
        <end position="185"/>
    </location>
</feature>
<dbReference type="PANTHER" id="PTHR31162:SF0">
    <property type="entry name" value="MALIC ACID TRANSPORT PROTEIN"/>
    <property type="match status" value="1"/>
</dbReference>
<dbReference type="InterPro" id="IPR030185">
    <property type="entry name" value="Mae1"/>
</dbReference>
<name>A0A0F4G8Y3_9PEZI</name>
<evidence type="ECO:0000256" key="5">
    <source>
        <dbReference type="SAM" id="MobiDB-lite"/>
    </source>
</evidence>
<evidence type="ECO:0000256" key="1">
    <source>
        <dbReference type="ARBA" id="ARBA00004141"/>
    </source>
</evidence>
<dbReference type="InterPro" id="IPR024080">
    <property type="entry name" value="Neurolysin/TOP_N"/>
</dbReference>
<dbReference type="CDD" id="cd09317">
    <property type="entry name" value="TDT_Mae1_like"/>
    <property type="match status" value="1"/>
</dbReference>
<feature type="transmembrane region" description="Helical" evidence="6">
    <location>
        <begin position="197"/>
        <end position="218"/>
    </location>
</feature>
<evidence type="ECO:0000313" key="7">
    <source>
        <dbReference type="EMBL" id="KJX93794.1"/>
    </source>
</evidence>
<feature type="transmembrane region" description="Helical" evidence="6">
    <location>
        <begin position="310"/>
        <end position="337"/>
    </location>
</feature>
<evidence type="ECO:0000256" key="6">
    <source>
        <dbReference type="SAM" id="Phobius"/>
    </source>
</evidence>
<dbReference type="GO" id="GO:0015140">
    <property type="term" value="F:malate transmembrane transporter activity"/>
    <property type="evidence" value="ECO:0007669"/>
    <property type="project" value="InterPro"/>
</dbReference>
<dbReference type="SUPFAM" id="SSF55486">
    <property type="entry name" value="Metalloproteases ('zincins'), catalytic domain"/>
    <property type="match status" value="1"/>
</dbReference>
<protein>
    <recommendedName>
        <fullName evidence="9">Malic acid transport protein</fullName>
    </recommendedName>
</protein>
<feature type="transmembrane region" description="Helical" evidence="6">
    <location>
        <begin position="230"/>
        <end position="248"/>
    </location>
</feature>
<dbReference type="PANTHER" id="PTHR31162">
    <property type="entry name" value="MALIC ACID TRANSPORT PROTEIN-RELATED"/>
    <property type="match status" value="1"/>
</dbReference>
<feature type="transmembrane region" description="Helical" evidence="6">
    <location>
        <begin position="375"/>
        <end position="398"/>
    </location>
</feature>
<dbReference type="Gene3D" id="1.50.10.150">
    <property type="entry name" value="Voltage-dependent anion channel"/>
    <property type="match status" value="1"/>
</dbReference>
<feature type="compositionally biased region" description="Basic and acidic residues" evidence="5">
    <location>
        <begin position="26"/>
        <end position="46"/>
    </location>
</feature>
<accession>A0A0F4G8Y3</accession>
<dbReference type="InterPro" id="IPR004695">
    <property type="entry name" value="SLAC1/Mae1/Ssu1/TehA"/>
</dbReference>
<dbReference type="OrthoDB" id="2901184at2759"/>
<reference evidence="7 8" key="1">
    <citation type="submission" date="2015-03" db="EMBL/GenBank/DDBJ databases">
        <title>RNA-seq based gene annotation and comparative genomics of four Zymoseptoria species reveal species-specific pathogenicity related genes and transposable element activity.</title>
        <authorList>
            <person name="Grandaubert J."/>
            <person name="Bhattacharyya A."/>
            <person name="Stukenbrock E.H."/>
        </authorList>
    </citation>
    <scope>NUCLEOTIDE SEQUENCE [LARGE SCALE GENOMIC DNA]</scope>
    <source>
        <strain evidence="7 8">Zb18110</strain>
    </source>
</reference>